<proteinExistence type="predicted"/>
<organism evidence="2 3">
    <name type="scientific">Oleispira antarctica RB-8</name>
    <dbReference type="NCBI Taxonomy" id="698738"/>
    <lineage>
        <taxon>Bacteria</taxon>
        <taxon>Pseudomonadati</taxon>
        <taxon>Pseudomonadota</taxon>
        <taxon>Gammaproteobacteria</taxon>
        <taxon>Oceanospirillales</taxon>
        <taxon>Oceanospirillaceae</taxon>
        <taxon>Oleispira</taxon>
    </lineage>
</organism>
<keyword evidence="3" id="KW-1185">Reference proteome</keyword>
<dbReference type="OrthoDB" id="6121535at2"/>
<dbReference type="HOGENOM" id="CLU_2396757_0_0_6"/>
<sequence>MKRVSALSFAIIISLAISSADSVISQYDVSSVDSLKINLLNLFASQIYSAAFNDISPCFDDLYIIKTQDKGREIIIYCNATYCYKNRNSFMTS</sequence>
<reference evidence="2 3" key="1">
    <citation type="journal article" date="2013" name="Nat. Commun.">
        <title>Genome sequence and functional genomic analysis of the oil-degrading bacterium Oleispira antarctica.</title>
        <authorList>
            <person name="Kube M."/>
            <person name="Chernikova T.N."/>
            <person name="Al-Ramahi Y."/>
            <person name="Beloqui A."/>
            <person name="Lopez-Cortez N."/>
            <person name="Guazzaroni M.E."/>
            <person name="Heipieper H.J."/>
            <person name="Klages S."/>
            <person name="Kotsyurbenko O.R."/>
            <person name="Langer I."/>
            <person name="Nechitaylo T.Y."/>
            <person name="Lunsdorf H."/>
            <person name="Fernandez M."/>
            <person name="Juarez S."/>
            <person name="Ciordia S."/>
            <person name="Singer A."/>
            <person name="Kagan O."/>
            <person name="Egorova O."/>
            <person name="Petit P.A."/>
            <person name="Stogios P."/>
            <person name="Kim Y."/>
            <person name="Tchigvintsev A."/>
            <person name="Flick R."/>
            <person name="Denaro R."/>
            <person name="Genovese M."/>
            <person name="Albar J.P."/>
            <person name="Reva O.N."/>
            <person name="Martinez-Gomariz M."/>
            <person name="Tran H."/>
            <person name="Ferrer M."/>
            <person name="Savchenko A."/>
            <person name="Yakunin A.F."/>
            <person name="Yakimov M.M."/>
            <person name="Golyshina O.V."/>
            <person name="Reinhardt R."/>
            <person name="Golyshin P.N."/>
        </authorList>
    </citation>
    <scope>NUCLEOTIDE SEQUENCE [LARGE SCALE GENOMIC DNA]</scope>
</reference>
<dbReference type="KEGG" id="oai:OLEAN_C12530"/>
<keyword evidence="1" id="KW-0732">Signal</keyword>
<protein>
    <submittedName>
        <fullName evidence="2">Uncharacterized protein</fullName>
    </submittedName>
</protein>
<name>R4YT25_OLEAN</name>
<dbReference type="AlphaFoldDB" id="R4YT25"/>
<dbReference type="EMBL" id="FO203512">
    <property type="protein sequence ID" value="CCK75429.1"/>
    <property type="molecule type" value="Genomic_DNA"/>
</dbReference>
<dbReference type="STRING" id="698738.OLEAN_C12530"/>
<feature type="chain" id="PRO_5004374360" evidence="1">
    <location>
        <begin position="20"/>
        <end position="93"/>
    </location>
</feature>
<accession>R4YT25</accession>
<dbReference type="Proteomes" id="UP000032749">
    <property type="component" value="Chromosome"/>
</dbReference>
<gene>
    <name evidence="2" type="ORF">OLEAN_C12530</name>
</gene>
<evidence type="ECO:0000313" key="3">
    <source>
        <dbReference type="Proteomes" id="UP000032749"/>
    </source>
</evidence>
<evidence type="ECO:0000313" key="2">
    <source>
        <dbReference type="EMBL" id="CCK75429.1"/>
    </source>
</evidence>
<feature type="signal peptide" evidence="1">
    <location>
        <begin position="1"/>
        <end position="19"/>
    </location>
</feature>
<evidence type="ECO:0000256" key="1">
    <source>
        <dbReference type="SAM" id="SignalP"/>
    </source>
</evidence>